<dbReference type="Proteomes" id="UP000663888">
    <property type="component" value="Unassembled WGS sequence"/>
</dbReference>
<dbReference type="InterPro" id="IPR016024">
    <property type="entry name" value="ARM-type_fold"/>
</dbReference>
<sequence>MPSTMPVATITPLQLPQLTQPNSANQGSGSPEDLFSNPPSYDSATQSPATTSLTSPTSPSSSSQDGSVVLSLSHSLMTAVNNKADPDEIHRLMLEVIRLAKDEKTARRLVDAGVIPHLITEFKNSSPSELGIHTIVSALGLLSHDMLSAASILRSGTAEHLIEISKGAQTGPARACLAWCLGRMIQSDDIATRLIEDGLADLLISWLTVSDDTDAWRYSAWALGMLARTDTLVDTLVGMGAIPALASHLNRIVTPPAQPGSEDLGAALFAVARFARTTKLSKALSAAGSVEPMVQTLNQTIDPKVLNWAARAIGCHMRPNSSDMAKVLLRAGAAQGLARLPSVIPTDETEALGSFAFAIARFSCAEWSAGTRKALVDAGVVDALLRALRAAAAFPATNPQVHAELAFAISFLGDVGGSSIRKEIQDSGGVDILRELARQEPPDVRKACEIAITTTTGNVFTRLTASTKAGMTHDWRGGCPDYPIPPPNFDAWVP</sequence>
<dbReference type="InterPro" id="IPR000225">
    <property type="entry name" value="Armadillo"/>
</dbReference>
<reference evidence="2" key="1">
    <citation type="submission" date="2021-01" db="EMBL/GenBank/DDBJ databases">
        <authorList>
            <person name="Kaushik A."/>
        </authorList>
    </citation>
    <scope>NUCLEOTIDE SEQUENCE</scope>
    <source>
        <strain evidence="2">AG4-R118</strain>
    </source>
</reference>
<evidence type="ECO:0000313" key="3">
    <source>
        <dbReference type="Proteomes" id="UP000663888"/>
    </source>
</evidence>
<proteinExistence type="predicted"/>
<evidence type="ECO:0000256" key="1">
    <source>
        <dbReference type="SAM" id="MobiDB-lite"/>
    </source>
</evidence>
<feature type="compositionally biased region" description="Low complexity" evidence="1">
    <location>
        <begin position="43"/>
        <end position="66"/>
    </location>
</feature>
<organism evidence="2 3">
    <name type="scientific">Rhizoctonia solani</name>
    <dbReference type="NCBI Taxonomy" id="456999"/>
    <lineage>
        <taxon>Eukaryota</taxon>
        <taxon>Fungi</taxon>
        <taxon>Dikarya</taxon>
        <taxon>Basidiomycota</taxon>
        <taxon>Agaricomycotina</taxon>
        <taxon>Agaricomycetes</taxon>
        <taxon>Cantharellales</taxon>
        <taxon>Ceratobasidiaceae</taxon>
        <taxon>Rhizoctonia</taxon>
    </lineage>
</organism>
<dbReference type="SUPFAM" id="SSF48371">
    <property type="entry name" value="ARM repeat"/>
    <property type="match status" value="1"/>
</dbReference>
<dbReference type="InterPro" id="IPR011989">
    <property type="entry name" value="ARM-like"/>
</dbReference>
<accession>A0A8H3H672</accession>
<feature type="compositionally biased region" description="Polar residues" evidence="1">
    <location>
        <begin position="11"/>
        <end position="29"/>
    </location>
</feature>
<dbReference type="EMBL" id="CAJMWX010001343">
    <property type="protein sequence ID" value="CAE6482435.1"/>
    <property type="molecule type" value="Genomic_DNA"/>
</dbReference>
<protein>
    <submittedName>
        <fullName evidence="2">Uncharacterized protein</fullName>
    </submittedName>
</protein>
<dbReference type="AlphaFoldDB" id="A0A8H3H672"/>
<dbReference type="Gene3D" id="1.25.10.10">
    <property type="entry name" value="Leucine-rich Repeat Variant"/>
    <property type="match status" value="1"/>
</dbReference>
<feature type="region of interest" description="Disordered" evidence="1">
    <location>
        <begin position="1"/>
        <end position="66"/>
    </location>
</feature>
<dbReference type="SMART" id="SM00185">
    <property type="entry name" value="ARM"/>
    <property type="match status" value="4"/>
</dbReference>
<name>A0A8H3H672_9AGAM</name>
<gene>
    <name evidence="2" type="ORF">RDB_LOCUS126893</name>
</gene>
<evidence type="ECO:0000313" key="2">
    <source>
        <dbReference type="EMBL" id="CAE6482435.1"/>
    </source>
</evidence>
<comment type="caution">
    <text evidence="2">The sequence shown here is derived from an EMBL/GenBank/DDBJ whole genome shotgun (WGS) entry which is preliminary data.</text>
</comment>